<evidence type="ECO:0000256" key="3">
    <source>
        <dbReference type="ARBA" id="ARBA00022960"/>
    </source>
</evidence>
<dbReference type="SUPFAM" id="SSF55729">
    <property type="entry name" value="Acyl-CoA N-acyltransferases (Nat)"/>
    <property type="match status" value="2"/>
</dbReference>
<dbReference type="InterPro" id="IPR016181">
    <property type="entry name" value="Acyl_CoA_acyltransferase"/>
</dbReference>
<name>A0A3B0VL25_9ZZZZ</name>
<keyword evidence="7" id="KW-0436">Ligase</keyword>
<dbReference type="PANTHER" id="PTHR36174">
    <property type="entry name" value="LIPID II:GLYCINE GLYCYLTRANSFERASE"/>
    <property type="match status" value="1"/>
</dbReference>
<dbReference type="GO" id="GO:0008360">
    <property type="term" value="P:regulation of cell shape"/>
    <property type="evidence" value="ECO:0007669"/>
    <property type="project" value="UniProtKB-KW"/>
</dbReference>
<evidence type="ECO:0000256" key="4">
    <source>
        <dbReference type="ARBA" id="ARBA00022984"/>
    </source>
</evidence>
<protein>
    <submittedName>
        <fullName evidence="7">tRNA-dependent lipid II--amino acid ligase</fullName>
    </submittedName>
</protein>
<dbReference type="GO" id="GO:0016755">
    <property type="term" value="F:aminoacyltransferase activity"/>
    <property type="evidence" value="ECO:0007669"/>
    <property type="project" value="InterPro"/>
</dbReference>
<dbReference type="InterPro" id="IPR003447">
    <property type="entry name" value="FEMABX"/>
</dbReference>
<sequence>MLDKLLEIGERPYSEDDAEWDAFVAKHPHGSILQTTNWARLKNRFGWTSHRVWMRREGKLVAGAQILYRSAAMRLLKMAYIPHGPLVDWDDDEQVTILLNQIDQSVYERGAGILKMEPLLWQTEAMTAQWSAICQQHNLLPNTDTIQPPNTVLIDLRPSSPDILAAMKQKTRYNIRLATKKGVSVRQGRLEDIPAFNKLMRQTGERDQFGVHTPMYYHAAYEIFSPTNQVALFLAEYEERPLAGVMVFALGKTAAYLYGASSNEERQRMPTYAVQWAAMEWAK</sequence>
<dbReference type="PANTHER" id="PTHR36174:SF1">
    <property type="entry name" value="LIPID II:GLYCINE GLYCYLTRANSFERASE"/>
    <property type="match status" value="1"/>
</dbReference>
<evidence type="ECO:0000256" key="5">
    <source>
        <dbReference type="ARBA" id="ARBA00023315"/>
    </source>
</evidence>
<evidence type="ECO:0000256" key="1">
    <source>
        <dbReference type="ARBA" id="ARBA00009943"/>
    </source>
</evidence>
<evidence type="ECO:0000313" key="7">
    <source>
        <dbReference type="EMBL" id="VAW43621.1"/>
    </source>
</evidence>
<dbReference type="AlphaFoldDB" id="A0A3B0VL25"/>
<feature type="non-terminal residue" evidence="7">
    <location>
        <position position="283"/>
    </location>
</feature>
<evidence type="ECO:0000256" key="6">
    <source>
        <dbReference type="ARBA" id="ARBA00023316"/>
    </source>
</evidence>
<evidence type="ECO:0000256" key="2">
    <source>
        <dbReference type="ARBA" id="ARBA00022679"/>
    </source>
</evidence>
<dbReference type="Pfam" id="PF02388">
    <property type="entry name" value="FemAB"/>
    <property type="match status" value="1"/>
</dbReference>
<gene>
    <name evidence="7" type="ORF">MNBD_CHLOROFLEXI01-2344</name>
</gene>
<dbReference type="GO" id="GO:0071555">
    <property type="term" value="P:cell wall organization"/>
    <property type="evidence" value="ECO:0007669"/>
    <property type="project" value="UniProtKB-KW"/>
</dbReference>
<accession>A0A3B0VL25</accession>
<dbReference type="GO" id="GO:0009252">
    <property type="term" value="P:peptidoglycan biosynthetic process"/>
    <property type="evidence" value="ECO:0007669"/>
    <property type="project" value="UniProtKB-KW"/>
</dbReference>
<keyword evidence="2" id="KW-0808">Transferase</keyword>
<dbReference type="PROSITE" id="PS51191">
    <property type="entry name" value="FEMABX"/>
    <property type="match status" value="1"/>
</dbReference>
<reference evidence="7" key="1">
    <citation type="submission" date="2018-06" db="EMBL/GenBank/DDBJ databases">
        <authorList>
            <person name="Zhirakovskaya E."/>
        </authorList>
    </citation>
    <scope>NUCLEOTIDE SEQUENCE</scope>
</reference>
<keyword evidence="6" id="KW-0961">Cell wall biogenesis/degradation</keyword>
<dbReference type="InterPro" id="IPR050644">
    <property type="entry name" value="PG_Glycine_Bridge_Synth"/>
</dbReference>
<keyword evidence="5" id="KW-0012">Acyltransferase</keyword>
<dbReference type="Gene3D" id="3.40.630.30">
    <property type="match status" value="2"/>
</dbReference>
<comment type="similarity">
    <text evidence="1">Belongs to the FemABX family.</text>
</comment>
<keyword evidence="4" id="KW-0573">Peptidoglycan synthesis</keyword>
<organism evidence="7">
    <name type="scientific">hydrothermal vent metagenome</name>
    <dbReference type="NCBI Taxonomy" id="652676"/>
    <lineage>
        <taxon>unclassified sequences</taxon>
        <taxon>metagenomes</taxon>
        <taxon>ecological metagenomes</taxon>
    </lineage>
</organism>
<proteinExistence type="inferred from homology"/>
<keyword evidence="3" id="KW-0133">Cell shape</keyword>
<dbReference type="GO" id="GO:0016874">
    <property type="term" value="F:ligase activity"/>
    <property type="evidence" value="ECO:0007669"/>
    <property type="project" value="UniProtKB-KW"/>
</dbReference>
<dbReference type="EMBL" id="UOEU01001123">
    <property type="protein sequence ID" value="VAW43621.1"/>
    <property type="molecule type" value="Genomic_DNA"/>
</dbReference>